<evidence type="ECO:0000313" key="2">
    <source>
        <dbReference type="Proteomes" id="UP000593577"/>
    </source>
</evidence>
<evidence type="ECO:0000313" key="1">
    <source>
        <dbReference type="EMBL" id="MBA0679710.1"/>
    </source>
</evidence>
<reference evidence="1 2" key="1">
    <citation type="journal article" date="2019" name="Genome Biol. Evol.">
        <title>Insights into the evolution of the New World diploid cottons (Gossypium, subgenus Houzingenia) based on genome sequencing.</title>
        <authorList>
            <person name="Grover C.E."/>
            <person name="Arick M.A. 2nd"/>
            <person name="Thrash A."/>
            <person name="Conover J.L."/>
            <person name="Sanders W.S."/>
            <person name="Peterson D.G."/>
            <person name="Frelichowski J.E."/>
            <person name="Scheffler J.A."/>
            <person name="Scheffler B.E."/>
            <person name="Wendel J.F."/>
        </authorList>
    </citation>
    <scope>NUCLEOTIDE SEQUENCE [LARGE SCALE GENOMIC DNA]</scope>
    <source>
        <strain evidence="1">185</strain>
        <tissue evidence="1">Leaf</tissue>
    </source>
</reference>
<dbReference type="Proteomes" id="UP000593577">
    <property type="component" value="Unassembled WGS sequence"/>
</dbReference>
<accession>A0A7J8WXV6</accession>
<protein>
    <submittedName>
        <fullName evidence="1">Uncharacterized protein</fullName>
    </submittedName>
</protein>
<organism evidence="1 2">
    <name type="scientific">Gossypium aridum</name>
    <name type="common">American cotton</name>
    <name type="synonym">Erioxylum aridum</name>
    <dbReference type="NCBI Taxonomy" id="34290"/>
    <lineage>
        <taxon>Eukaryota</taxon>
        <taxon>Viridiplantae</taxon>
        <taxon>Streptophyta</taxon>
        <taxon>Embryophyta</taxon>
        <taxon>Tracheophyta</taxon>
        <taxon>Spermatophyta</taxon>
        <taxon>Magnoliopsida</taxon>
        <taxon>eudicotyledons</taxon>
        <taxon>Gunneridae</taxon>
        <taxon>Pentapetalae</taxon>
        <taxon>rosids</taxon>
        <taxon>malvids</taxon>
        <taxon>Malvales</taxon>
        <taxon>Malvaceae</taxon>
        <taxon>Malvoideae</taxon>
        <taxon>Gossypium</taxon>
    </lineage>
</organism>
<sequence length="58" mass="6592">MPPFANLEKKNILQGVNYASGASGILDETESLMVIDNVEFSSHARWPCWKKWQQAVVR</sequence>
<dbReference type="AlphaFoldDB" id="A0A7J8WXV6"/>
<gene>
    <name evidence="1" type="ORF">Goari_011465</name>
</gene>
<feature type="non-terminal residue" evidence="1">
    <location>
        <position position="58"/>
    </location>
</feature>
<dbReference type="EMBL" id="JABFAA010000004">
    <property type="protein sequence ID" value="MBA0679710.1"/>
    <property type="molecule type" value="Genomic_DNA"/>
</dbReference>
<comment type="caution">
    <text evidence="1">The sequence shown here is derived from an EMBL/GenBank/DDBJ whole genome shotgun (WGS) entry which is preliminary data.</text>
</comment>
<keyword evidence="2" id="KW-1185">Reference proteome</keyword>
<name>A0A7J8WXV6_GOSAI</name>
<proteinExistence type="predicted"/>